<feature type="region of interest" description="Disordered" evidence="1">
    <location>
        <begin position="43"/>
        <end position="92"/>
    </location>
</feature>
<feature type="domain" description="SANT" evidence="3">
    <location>
        <begin position="91"/>
        <end position="128"/>
    </location>
</feature>
<evidence type="ECO:0000256" key="2">
    <source>
        <dbReference type="SAM" id="Phobius"/>
    </source>
</evidence>
<proteinExistence type="predicted"/>
<dbReference type="GO" id="GO:0051726">
    <property type="term" value="P:regulation of cell cycle"/>
    <property type="evidence" value="ECO:0007669"/>
    <property type="project" value="TreeGrafter"/>
</dbReference>
<dbReference type="GO" id="GO:0006351">
    <property type="term" value="P:DNA-templated transcription"/>
    <property type="evidence" value="ECO:0007669"/>
    <property type="project" value="InterPro"/>
</dbReference>
<organism evidence="4 5">
    <name type="scientific">Sphenostylis stenocarpa</name>
    <dbReference type="NCBI Taxonomy" id="92480"/>
    <lineage>
        <taxon>Eukaryota</taxon>
        <taxon>Viridiplantae</taxon>
        <taxon>Streptophyta</taxon>
        <taxon>Embryophyta</taxon>
        <taxon>Tracheophyta</taxon>
        <taxon>Spermatophyta</taxon>
        <taxon>Magnoliopsida</taxon>
        <taxon>eudicotyledons</taxon>
        <taxon>Gunneridae</taxon>
        <taxon>Pentapetalae</taxon>
        <taxon>rosids</taxon>
        <taxon>fabids</taxon>
        <taxon>Fabales</taxon>
        <taxon>Fabaceae</taxon>
        <taxon>Papilionoideae</taxon>
        <taxon>50 kb inversion clade</taxon>
        <taxon>NPAAA clade</taxon>
        <taxon>indigoferoid/millettioid clade</taxon>
        <taxon>Phaseoleae</taxon>
        <taxon>Sphenostylis</taxon>
    </lineage>
</organism>
<evidence type="ECO:0000256" key="1">
    <source>
        <dbReference type="SAM" id="MobiDB-lite"/>
    </source>
</evidence>
<dbReference type="PANTHER" id="PTHR21689:SF5">
    <property type="entry name" value="PROTEIN ALWAYS EARLY 1-RELATED"/>
    <property type="match status" value="1"/>
</dbReference>
<dbReference type="GO" id="GO:0005654">
    <property type="term" value="C:nucleoplasm"/>
    <property type="evidence" value="ECO:0007669"/>
    <property type="project" value="TreeGrafter"/>
</dbReference>
<keyword evidence="2" id="KW-0812">Transmembrane</keyword>
<dbReference type="PANTHER" id="PTHR21689">
    <property type="entry name" value="LIN-9"/>
    <property type="match status" value="1"/>
</dbReference>
<protein>
    <recommendedName>
        <fullName evidence="3">SANT domain-containing protein</fullName>
    </recommendedName>
</protein>
<dbReference type="Gene3D" id="1.20.58.1880">
    <property type="match status" value="1"/>
</dbReference>
<gene>
    <name evidence="4" type="ORF">AYBTSS11_LOCUS28269</name>
</gene>
<dbReference type="PROSITE" id="PS51293">
    <property type="entry name" value="SANT"/>
    <property type="match status" value="1"/>
</dbReference>
<dbReference type="GO" id="GO:0017053">
    <property type="term" value="C:transcription repressor complex"/>
    <property type="evidence" value="ECO:0007669"/>
    <property type="project" value="InterPro"/>
</dbReference>
<dbReference type="InterPro" id="IPR010561">
    <property type="entry name" value="LIN-9/ALY1"/>
</dbReference>
<dbReference type="Proteomes" id="UP001189624">
    <property type="component" value="Chromosome 10"/>
</dbReference>
<dbReference type="Pfam" id="PF00249">
    <property type="entry name" value="Myb_DNA-binding"/>
    <property type="match status" value="1"/>
</dbReference>
<feature type="region of interest" description="Disordered" evidence="1">
    <location>
        <begin position="308"/>
        <end position="336"/>
    </location>
</feature>
<dbReference type="InterPro" id="IPR009057">
    <property type="entry name" value="Homeodomain-like_sf"/>
</dbReference>
<keyword evidence="2" id="KW-1133">Transmembrane helix</keyword>
<name>A0AA86VW79_9FABA</name>
<feature type="region of interest" description="Disordered" evidence="1">
    <location>
        <begin position="354"/>
        <end position="380"/>
    </location>
</feature>
<dbReference type="InterPro" id="IPR017884">
    <property type="entry name" value="SANT_dom"/>
</dbReference>
<feature type="region of interest" description="Disordered" evidence="1">
    <location>
        <begin position="500"/>
        <end position="525"/>
    </location>
</feature>
<evidence type="ECO:0000313" key="4">
    <source>
        <dbReference type="EMBL" id="CAJ1976134.1"/>
    </source>
</evidence>
<feature type="transmembrane region" description="Helical" evidence="2">
    <location>
        <begin position="163"/>
        <end position="186"/>
    </location>
</feature>
<accession>A0AA86VW79</accession>
<dbReference type="CDD" id="cd00167">
    <property type="entry name" value="SANT"/>
    <property type="match status" value="1"/>
</dbReference>
<dbReference type="SUPFAM" id="SSF46689">
    <property type="entry name" value="Homeodomain-like"/>
    <property type="match status" value="1"/>
</dbReference>
<reference evidence="4" key="1">
    <citation type="submission" date="2023-10" db="EMBL/GenBank/DDBJ databases">
        <authorList>
            <person name="Domelevo Entfellner J.-B."/>
        </authorList>
    </citation>
    <scope>NUCLEOTIDE SEQUENCE</scope>
</reference>
<evidence type="ECO:0000259" key="3">
    <source>
        <dbReference type="PROSITE" id="PS51293"/>
    </source>
</evidence>
<dbReference type="GO" id="GO:0006357">
    <property type="term" value="P:regulation of transcription by RNA polymerase II"/>
    <property type="evidence" value="ECO:0007669"/>
    <property type="project" value="TreeGrafter"/>
</dbReference>
<keyword evidence="2" id="KW-0472">Membrane</keyword>
<dbReference type="EMBL" id="OY731407">
    <property type="protein sequence ID" value="CAJ1976134.1"/>
    <property type="molecule type" value="Genomic_DNA"/>
</dbReference>
<keyword evidence="5" id="KW-1185">Reference proteome</keyword>
<dbReference type="InterPro" id="IPR001005">
    <property type="entry name" value="SANT/Myb"/>
</dbReference>
<dbReference type="SMART" id="SM00717">
    <property type="entry name" value="SANT"/>
    <property type="match status" value="1"/>
</dbReference>
<sequence>MRVSRQCVTLYLSLRKPDHSRLPLHLSCFSGNRNPTRRCIVNLPYPRGSMAPARKSRSVNKRISNSNDVSPEKDGVSSNKNKQRKKKLTDKLGSQWSKEELERFYEAYRMYGKDWKKVAGVVRNRSTEMVEALYNMNRAYLSLPEGTASVVGLIAMMTDHYNVLFVTAVLLPICNTPLLINLYGFCKLHLFSLPLMEESDSERESNDAPGSRKFVKRKREKIQLSVSKDQSHSIASSDGCLSLLKKRRLDGILPHAVGKRTPRVPVSYSYKKDYTENYVSPYRSLKSTTDANDDEVAHVVALALTEAAQRGGSPQVSQSPCRRVEQKPSPVQRWERKQQMSETARAKFQNLSVDEEFLEGSTESRDAENGEYARDNSSLMDEGTGAIESLQKGGKFYRKRERVRTVGNHQLDDGGEACSGTEEGLSFSSLKEKVDIEVTNEKLEIFSPKNGKKRNKKLFFGDETPALNALQTLADLSLMMPISTMDSESSMQLKGDRIAADKDNKSALPEATSTSHKRHKLKQSVVPEIEVSTSKKSKLGKELTKDTNALSESKEQLPFADATWKRKRKSMVSKVANSKLESFPSGPLKDEGINASALPALKARHEECFICE</sequence>
<dbReference type="FunFam" id="1.20.58.1880:FF:000006">
    <property type="entry name" value="Protein ALWAYS EARLY 3 isoform A"/>
    <property type="match status" value="1"/>
</dbReference>
<evidence type="ECO:0000313" key="5">
    <source>
        <dbReference type="Proteomes" id="UP001189624"/>
    </source>
</evidence>
<dbReference type="AlphaFoldDB" id="A0AA86VW79"/>
<dbReference type="Gramene" id="rna-AYBTSS11_LOCUS28269">
    <property type="protein sequence ID" value="CAJ1976134.1"/>
    <property type="gene ID" value="gene-AYBTSS11_LOCUS28269"/>
</dbReference>
<dbReference type="GO" id="GO:0003677">
    <property type="term" value="F:DNA binding"/>
    <property type="evidence" value="ECO:0007669"/>
    <property type="project" value="TreeGrafter"/>
</dbReference>
<feature type="compositionally biased region" description="Basic and acidic residues" evidence="1">
    <location>
        <begin position="362"/>
        <end position="374"/>
    </location>
</feature>